<dbReference type="AlphaFoldDB" id="A0A9P5YK64"/>
<evidence type="ECO:0000313" key="7">
    <source>
        <dbReference type="Proteomes" id="UP000807469"/>
    </source>
</evidence>
<dbReference type="Pfam" id="PF01753">
    <property type="entry name" value="zf-MYND"/>
    <property type="match status" value="1"/>
</dbReference>
<dbReference type="Proteomes" id="UP000807469">
    <property type="component" value="Unassembled WGS sequence"/>
</dbReference>
<dbReference type="SUPFAM" id="SSF144232">
    <property type="entry name" value="HIT/MYND zinc finger-like"/>
    <property type="match status" value="1"/>
</dbReference>
<keyword evidence="2 4" id="KW-0863">Zinc-finger</keyword>
<keyword evidence="1" id="KW-0479">Metal-binding</keyword>
<evidence type="ECO:0000259" key="5">
    <source>
        <dbReference type="PROSITE" id="PS50865"/>
    </source>
</evidence>
<protein>
    <recommendedName>
        <fullName evidence="5">MYND-type domain-containing protein</fullName>
    </recommendedName>
</protein>
<evidence type="ECO:0000256" key="1">
    <source>
        <dbReference type="ARBA" id="ARBA00022723"/>
    </source>
</evidence>
<evidence type="ECO:0000256" key="4">
    <source>
        <dbReference type="PROSITE-ProRule" id="PRU00134"/>
    </source>
</evidence>
<organism evidence="6 7">
    <name type="scientific">Pholiota conissans</name>
    <dbReference type="NCBI Taxonomy" id="109636"/>
    <lineage>
        <taxon>Eukaryota</taxon>
        <taxon>Fungi</taxon>
        <taxon>Dikarya</taxon>
        <taxon>Basidiomycota</taxon>
        <taxon>Agaricomycotina</taxon>
        <taxon>Agaricomycetes</taxon>
        <taxon>Agaricomycetidae</taxon>
        <taxon>Agaricales</taxon>
        <taxon>Agaricineae</taxon>
        <taxon>Strophariaceae</taxon>
        <taxon>Pholiota</taxon>
    </lineage>
</organism>
<sequence length="262" mass="29466">MSLHRAMERIHAARNAAMMACCGCGKNKLPTELRKCVTCLFAAYCKPKCQKLDWPTHQLVCQATIDDPVQAIISITSHPRVLPFLAYIFCNELSLANDPNPTGPFVLRVHVSFLPVEWQRLARLPISSRPNIIEGPGIIQFIRVEVIPVKPTDIKRWGELQAECAGTHVITLVEYAVEFSGITAVSSARISLRMINEIRMKKDAFPTSRLLFLANAQIMNDRTNTLKVKVRMQGDEIRRWLSVHGSVTLIRNGARIQILRTA</sequence>
<evidence type="ECO:0000256" key="3">
    <source>
        <dbReference type="ARBA" id="ARBA00022833"/>
    </source>
</evidence>
<keyword evidence="7" id="KW-1185">Reference proteome</keyword>
<dbReference type="GO" id="GO:0008270">
    <property type="term" value="F:zinc ion binding"/>
    <property type="evidence" value="ECO:0007669"/>
    <property type="project" value="UniProtKB-KW"/>
</dbReference>
<dbReference type="PROSITE" id="PS01360">
    <property type="entry name" value="ZF_MYND_1"/>
    <property type="match status" value="1"/>
</dbReference>
<dbReference type="Gene3D" id="6.10.140.2220">
    <property type="match status" value="1"/>
</dbReference>
<proteinExistence type="predicted"/>
<comment type="caution">
    <text evidence="6">The sequence shown here is derived from an EMBL/GenBank/DDBJ whole genome shotgun (WGS) entry which is preliminary data.</text>
</comment>
<dbReference type="EMBL" id="MU156004">
    <property type="protein sequence ID" value="KAF9470428.1"/>
    <property type="molecule type" value="Genomic_DNA"/>
</dbReference>
<name>A0A9P5YK64_9AGAR</name>
<dbReference type="InterPro" id="IPR002893">
    <property type="entry name" value="Znf_MYND"/>
</dbReference>
<accession>A0A9P5YK64</accession>
<evidence type="ECO:0000313" key="6">
    <source>
        <dbReference type="EMBL" id="KAF9470428.1"/>
    </source>
</evidence>
<gene>
    <name evidence="6" type="ORF">BDN70DRAFT_939720</name>
</gene>
<dbReference type="OrthoDB" id="341421at2759"/>
<reference evidence="6" key="1">
    <citation type="submission" date="2020-11" db="EMBL/GenBank/DDBJ databases">
        <authorList>
            <consortium name="DOE Joint Genome Institute"/>
            <person name="Ahrendt S."/>
            <person name="Riley R."/>
            <person name="Andreopoulos W."/>
            <person name="Labutti K."/>
            <person name="Pangilinan J."/>
            <person name="Ruiz-Duenas F.J."/>
            <person name="Barrasa J.M."/>
            <person name="Sanchez-Garcia M."/>
            <person name="Camarero S."/>
            <person name="Miyauchi S."/>
            <person name="Serrano A."/>
            <person name="Linde D."/>
            <person name="Babiker R."/>
            <person name="Drula E."/>
            <person name="Ayuso-Fernandez I."/>
            <person name="Pacheco R."/>
            <person name="Padilla G."/>
            <person name="Ferreira P."/>
            <person name="Barriuso J."/>
            <person name="Kellner H."/>
            <person name="Castanera R."/>
            <person name="Alfaro M."/>
            <person name="Ramirez L."/>
            <person name="Pisabarro A.G."/>
            <person name="Kuo A."/>
            <person name="Tritt A."/>
            <person name="Lipzen A."/>
            <person name="He G."/>
            <person name="Yan M."/>
            <person name="Ng V."/>
            <person name="Cullen D."/>
            <person name="Martin F."/>
            <person name="Rosso M.-N."/>
            <person name="Henrissat B."/>
            <person name="Hibbett D."/>
            <person name="Martinez A.T."/>
            <person name="Grigoriev I.V."/>
        </authorList>
    </citation>
    <scope>NUCLEOTIDE SEQUENCE</scope>
    <source>
        <strain evidence="6">CIRM-BRFM 674</strain>
    </source>
</reference>
<evidence type="ECO:0000256" key="2">
    <source>
        <dbReference type="ARBA" id="ARBA00022771"/>
    </source>
</evidence>
<feature type="domain" description="MYND-type" evidence="5">
    <location>
        <begin position="21"/>
        <end position="61"/>
    </location>
</feature>
<keyword evidence="3" id="KW-0862">Zinc</keyword>
<dbReference type="PROSITE" id="PS50865">
    <property type="entry name" value="ZF_MYND_2"/>
    <property type="match status" value="1"/>
</dbReference>